<name>A0A3M7T264_BRAPC</name>
<reference evidence="1 2" key="1">
    <citation type="journal article" date="2018" name="Sci. Rep.">
        <title>Genomic signatures of local adaptation to the degree of environmental predictability in rotifers.</title>
        <authorList>
            <person name="Franch-Gras L."/>
            <person name="Hahn C."/>
            <person name="Garcia-Roger E.M."/>
            <person name="Carmona M.J."/>
            <person name="Serra M."/>
            <person name="Gomez A."/>
        </authorList>
    </citation>
    <scope>NUCLEOTIDE SEQUENCE [LARGE SCALE GENOMIC DNA]</scope>
    <source>
        <strain evidence="1">HYR1</strain>
    </source>
</reference>
<accession>A0A3M7T264</accession>
<comment type="caution">
    <text evidence="1">The sequence shown here is derived from an EMBL/GenBank/DDBJ whole genome shotgun (WGS) entry which is preliminary data.</text>
</comment>
<protein>
    <submittedName>
        <fullName evidence="1">Uncharacterized protein</fullName>
    </submittedName>
</protein>
<dbReference type="Proteomes" id="UP000276133">
    <property type="component" value="Unassembled WGS sequence"/>
</dbReference>
<evidence type="ECO:0000313" key="2">
    <source>
        <dbReference type="Proteomes" id="UP000276133"/>
    </source>
</evidence>
<sequence>MSACDNLNLRRNMKFKNLILNLKSSSLKNHISFEFRLALIRNSFICKIRHSDVFLRSLPPFQYFQYKFRGSISDSKFLQFSFPHVLIAFYLQNTHIFGSPKK</sequence>
<dbReference type="EMBL" id="REGN01000415">
    <property type="protein sequence ID" value="RNA42096.1"/>
    <property type="molecule type" value="Genomic_DNA"/>
</dbReference>
<organism evidence="1 2">
    <name type="scientific">Brachionus plicatilis</name>
    <name type="common">Marine rotifer</name>
    <name type="synonym">Brachionus muelleri</name>
    <dbReference type="NCBI Taxonomy" id="10195"/>
    <lineage>
        <taxon>Eukaryota</taxon>
        <taxon>Metazoa</taxon>
        <taxon>Spiralia</taxon>
        <taxon>Gnathifera</taxon>
        <taxon>Rotifera</taxon>
        <taxon>Eurotatoria</taxon>
        <taxon>Monogononta</taxon>
        <taxon>Pseudotrocha</taxon>
        <taxon>Ploima</taxon>
        <taxon>Brachionidae</taxon>
        <taxon>Brachionus</taxon>
    </lineage>
</organism>
<evidence type="ECO:0000313" key="1">
    <source>
        <dbReference type="EMBL" id="RNA42096.1"/>
    </source>
</evidence>
<keyword evidence="2" id="KW-1185">Reference proteome</keyword>
<proteinExistence type="predicted"/>
<gene>
    <name evidence="1" type="ORF">BpHYR1_012597</name>
</gene>
<dbReference type="AlphaFoldDB" id="A0A3M7T264"/>